<keyword evidence="6" id="KW-0229">DNA integration</keyword>
<keyword evidence="11" id="KW-0511">Multifunctional enzyme</keyword>
<reference evidence="15 16" key="1">
    <citation type="submission" date="2024-02" db="EMBL/GenBank/DDBJ databases">
        <title>High-quality chromosome-scale genome assembly of Pensacola bahiagrass (Paspalum notatum Flugge var. saurae).</title>
        <authorList>
            <person name="Vega J.M."/>
            <person name="Podio M."/>
            <person name="Orjuela J."/>
            <person name="Siena L.A."/>
            <person name="Pessino S.C."/>
            <person name="Combes M.C."/>
            <person name="Mariac C."/>
            <person name="Albertini E."/>
            <person name="Pupilli F."/>
            <person name="Ortiz J.P.A."/>
            <person name="Leblanc O."/>
        </authorList>
    </citation>
    <scope>NUCLEOTIDE SEQUENCE [LARGE SCALE GENOMIC DNA]</scope>
    <source>
        <strain evidence="15">R1</strain>
        <tissue evidence="15">Leaf</tissue>
    </source>
</reference>
<evidence type="ECO:0000259" key="13">
    <source>
        <dbReference type="PROSITE" id="PS50878"/>
    </source>
</evidence>
<dbReference type="FunFam" id="3.30.70.270:FF:000020">
    <property type="entry name" value="Transposon Tf2-6 polyprotein-like Protein"/>
    <property type="match status" value="1"/>
</dbReference>
<dbReference type="Pfam" id="PF00078">
    <property type="entry name" value="RVT_1"/>
    <property type="match status" value="1"/>
</dbReference>
<dbReference type="InterPro" id="IPR001584">
    <property type="entry name" value="Integrase_cat-core"/>
</dbReference>
<dbReference type="Pfam" id="PF17921">
    <property type="entry name" value="Integrase_H2C2"/>
    <property type="match status" value="1"/>
</dbReference>
<keyword evidence="7" id="KW-0695">RNA-directed DNA polymerase</keyword>
<accession>A0AAQ3WPM4</accession>
<keyword evidence="8" id="KW-0808">Transferase</keyword>
<dbReference type="GO" id="GO:0003887">
    <property type="term" value="F:DNA-directed DNA polymerase activity"/>
    <property type="evidence" value="ECO:0007669"/>
    <property type="project" value="UniProtKB-KW"/>
</dbReference>
<evidence type="ECO:0000256" key="3">
    <source>
        <dbReference type="ARBA" id="ARBA00022750"/>
    </source>
</evidence>
<keyword evidence="4" id="KW-0378">Hydrolase</keyword>
<dbReference type="GO" id="GO:0006310">
    <property type="term" value="P:DNA recombination"/>
    <property type="evidence" value="ECO:0007669"/>
    <property type="project" value="UniProtKB-KW"/>
</dbReference>
<dbReference type="InterPro" id="IPR043128">
    <property type="entry name" value="Rev_trsase/Diguanyl_cyclase"/>
</dbReference>
<dbReference type="Gene3D" id="3.30.70.270">
    <property type="match status" value="2"/>
</dbReference>
<evidence type="ECO:0000256" key="4">
    <source>
        <dbReference type="ARBA" id="ARBA00022801"/>
    </source>
</evidence>
<dbReference type="Pfam" id="PF24626">
    <property type="entry name" value="SH3_Tf2-1"/>
    <property type="match status" value="1"/>
</dbReference>
<dbReference type="SUPFAM" id="SSF54160">
    <property type="entry name" value="Chromo domain-like"/>
    <property type="match status" value="1"/>
</dbReference>
<dbReference type="Pfam" id="PF00665">
    <property type="entry name" value="rve"/>
    <property type="match status" value="1"/>
</dbReference>
<dbReference type="InterPro" id="IPR041577">
    <property type="entry name" value="RT_RNaseH_2"/>
</dbReference>
<evidence type="ECO:0000256" key="1">
    <source>
        <dbReference type="ARBA" id="ARBA00022670"/>
    </source>
</evidence>
<dbReference type="InterPro" id="IPR016197">
    <property type="entry name" value="Chromo-like_dom_sf"/>
</dbReference>
<keyword evidence="1" id="KW-0645">Protease</keyword>
<dbReference type="InterPro" id="IPR050951">
    <property type="entry name" value="Retrovirus_Pol_polyprotein"/>
</dbReference>
<dbReference type="InterPro" id="IPR012337">
    <property type="entry name" value="RNaseH-like_sf"/>
</dbReference>
<evidence type="ECO:0000256" key="7">
    <source>
        <dbReference type="ARBA" id="ARBA00022918"/>
    </source>
</evidence>
<keyword evidence="8" id="KW-0239">DNA-directed DNA polymerase</keyword>
<dbReference type="SUPFAM" id="SSF56672">
    <property type="entry name" value="DNA/RNA polymerases"/>
    <property type="match status" value="1"/>
</dbReference>
<dbReference type="GO" id="GO:0003964">
    <property type="term" value="F:RNA-directed DNA polymerase activity"/>
    <property type="evidence" value="ECO:0007669"/>
    <property type="project" value="UniProtKB-KW"/>
</dbReference>
<evidence type="ECO:0000256" key="10">
    <source>
        <dbReference type="ARBA" id="ARBA00023172"/>
    </source>
</evidence>
<dbReference type="PANTHER" id="PTHR37984:SF5">
    <property type="entry name" value="PROTEIN NYNRIN-LIKE"/>
    <property type="match status" value="1"/>
</dbReference>
<sequence>MLEDGIIRPSCSPFSSSVVMTKKKDGSWRFCMDYRFLNALAVKSKFPFPVIDEFLDELAQASWFTKLDLRSGFHQILLKAGEEYKTAFSTHFGQYEFLVLPFGVTGGPGTFQKAMNITLAPILRKCALVFLDDILIYSTSLEDHLIHIETVLWLLSKDNWKVKLSKCTFAQQSIAYLGHVITAGHVSTDPSKIEAVAQWPSPKNAKELRSFLGLSGYYRKFVKHYGLLSKPLLNLLKKNVPFIWTTETDNAFNTLKQALISAPVLALPNFDLPFCIEADACDLGIGAVLTQQGHPLAFVSKALRPRTRGLSTYEKEYMAIILAVEQWRFYLQHTEFIIYTNQRSLAHVDTQRLHTIWQQKVFTKLLGFQYRILYKKGVDNGAADALSRHPASPTQLMAISSVVPQWTTALLEAYATDPAAQQLLTKLSLTNKHDGNYSLHEGLLRYKGRLWLGSYSSIQLLIFNALHSSALGGHSGFLVTYRRIKQLFYWPQMKKMIRDWVQSCTVCLQAKPDRSRYPGLLQPLPTPDHAWQIISMDFIEGLPRSKGSNCIFVVVDKFSRYAHFIPLSHPFTALSIATAFLDNVYKLHGMPQSIMSDRDRIFTSNLWRELFRLSGTKLCMSSSYHPQTDGQTERVNQCLETFLRCFVNACPTQWVQYEIIDKIGAVAYKLKLPESSSIHPVFHVSQLKKAPAADQQVSPELPAADLSTQIPLKVLQRQMVSRDGAMIKQVLIQWSGMPEALATWEDLEPLQQCFPRAPAWRQAGIQGRGSVTGSSSAIHGPAAEQEVEHLPRRKIRPNPRNTGPEWVQL</sequence>
<dbReference type="Gene3D" id="3.30.420.10">
    <property type="entry name" value="Ribonuclease H-like superfamily/Ribonuclease H"/>
    <property type="match status" value="1"/>
</dbReference>
<dbReference type="PROSITE" id="PS50994">
    <property type="entry name" value="INTEGRASE"/>
    <property type="match status" value="1"/>
</dbReference>
<feature type="domain" description="Integrase catalytic" evidence="14">
    <location>
        <begin position="521"/>
        <end position="688"/>
    </location>
</feature>
<dbReference type="GO" id="GO:0004190">
    <property type="term" value="F:aspartic-type endopeptidase activity"/>
    <property type="evidence" value="ECO:0007669"/>
    <property type="project" value="UniProtKB-KW"/>
</dbReference>
<keyword evidence="5" id="KW-0460">Magnesium</keyword>
<evidence type="ECO:0000256" key="2">
    <source>
        <dbReference type="ARBA" id="ARBA00022723"/>
    </source>
</evidence>
<dbReference type="PROSITE" id="PS50878">
    <property type="entry name" value="RT_POL"/>
    <property type="match status" value="1"/>
</dbReference>
<dbReference type="InterPro" id="IPR043502">
    <property type="entry name" value="DNA/RNA_pol_sf"/>
</dbReference>
<dbReference type="GO" id="GO:0006508">
    <property type="term" value="P:proteolysis"/>
    <property type="evidence" value="ECO:0007669"/>
    <property type="project" value="UniProtKB-KW"/>
</dbReference>
<dbReference type="Gene3D" id="1.10.340.70">
    <property type="match status" value="1"/>
</dbReference>
<dbReference type="AlphaFoldDB" id="A0AAQ3WPM4"/>
<organism evidence="15 16">
    <name type="scientific">Paspalum notatum var. saurae</name>
    <dbReference type="NCBI Taxonomy" id="547442"/>
    <lineage>
        <taxon>Eukaryota</taxon>
        <taxon>Viridiplantae</taxon>
        <taxon>Streptophyta</taxon>
        <taxon>Embryophyta</taxon>
        <taxon>Tracheophyta</taxon>
        <taxon>Spermatophyta</taxon>
        <taxon>Magnoliopsida</taxon>
        <taxon>Liliopsida</taxon>
        <taxon>Poales</taxon>
        <taxon>Poaceae</taxon>
        <taxon>PACMAD clade</taxon>
        <taxon>Panicoideae</taxon>
        <taxon>Andropogonodae</taxon>
        <taxon>Paspaleae</taxon>
        <taxon>Paspalinae</taxon>
        <taxon>Paspalum</taxon>
    </lineage>
</organism>
<keyword evidence="16" id="KW-1185">Reference proteome</keyword>
<proteinExistence type="predicted"/>
<dbReference type="InterPro" id="IPR056924">
    <property type="entry name" value="SH3_Tf2-1"/>
</dbReference>
<dbReference type="InterPro" id="IPR036397">
    <property type="entry name" value="RNaseH_sf"/>
</dbReference>
<protein>
    <submittedName>
        <fullName evidence="15">Uncharacterized protein</fullName>
    </submittedName>
</protein>
<evidence type="ECO:0000256" key="8">
    <source>
        <dbReference type="ARBA" id="ARBA00022932"/>
    </source>
</evidence>
<keyword evidence="8" id="KW-0548">Nucleotidyltransferase</keyword>
<dbReference type="Gene3D" id="3.10.10.10">
    <property type="entry name" value="HIV Type 1 Reverse Transcriptase, subunit A, domain 1"/>
    <property type="match status" value="1"/>
</dbReference>
<dbReference type="GO" id="GO:0015074">
    <property type="term" value="P:DNA integration"/>
    <property type="evidence" value="ECO:0007669"/>
    <property type="project" value="UniProtKB-KW"/>
</dbReference>
<evidence type="ECO:0000256" key="11">
    <source>
        <dbReference type="ARBA" id="ARBA00023268"/>
    </source>
</evidence>
<keyword evidence="3" id="KW-0064">Aspartyl protease</keyword>
<evidence type="ECO:0000256" key="12">
    <source>
        <dbReference type="SAM" id="MobiDB-lite"/>
    </source>
</evidence>
<dbReference type="Proteomes" id="UP001341281">
    <property type="component" value="Chromosome 04"/>
</dbReference>
<dbReference type="CDD" id="cd01647">
    <property type="entry name" value="RT_LTR"/>
    <property type="match status" value="1"/>
</dbReference>
<keyword evidence="9" id="KW-0238">DNA-binding</keyword>
<dbReference type="SUPFAM" id="SSF53098">
    <property type="entry name" value="Ribonuclease H-like"/>
    <property type="match status" value="1"/>
</dbReference>
<dbReference type="Pfam" id="PF17919">
    <property type="entry name" value="RT_RNaseH_2"/>
    <property type="match status" value="1"/>
</dbReference>
<dbReference type="CDD" id="cd09274">
    <property type="entry name" value="RNase_HI_RT_Ty3"/>
    <property type="match status" value="1"/>
</dbReference>
<dbReference type="InterPro" id="IPR041588">
    <property type="entry name" value="Integrase_H2C2"/>
</dbReference>
<keyword evidence="10" id="KW-0233">DNA recombination</keyword>
<name>A0AAQ3WPM4_PASNO</name>
<dbReference type="EMBL" id="CP144748">
    <property type="protein sequence ID" value="WVZ69477.1"/>
    <property type="molecule type" value="Genomic_DNA"/>
</dbReference>
<keyword evidence="2" id="KW-0479">Metal-binding</keyword>
<evidence type="ECO:0000256" key="6">
    <source>
        <dbReference type="ARBA" id="ARBA00022908"/>
    </source>
</evidence>
<evidence type="ECO:0000256" key="9">
    <source>
        <dbReference type="ARBA" id="ARBA00023125"/>
    </source>
</evidence>
<dbReference type="InterPro" id="IPR000477">
    <property type="entry name" value="RT_dom"/>
</dbReference>
<evidence type="ECO:0000259" key="14">
    <source>
        <dbReference type="PROSITE" id="PS50994"/>
    </source>
</evidence>
<evidence type="ECO:0000313" key="15">
    <source>
        <dbReference type="EMBL" id="WVZ69477.1"/>
    </source>
</evidence>
<dbReference type="GO" id="GO:0003677">
    <property type="term" value="F:DNA binding"/>
    <property type="evidence" value="ECO:0007669"/>
    <property type="project" value="UniProtKB-KW"/>
</dbReference>
<feature type="region of interest" description="Disordered" evidence="12">
    <location>
        <begin position="765"/>
        <end position="809"/>
    </location>
</feature>
<dbReference type="GO" id="GO:0046872">
    <property type="term" value="F:metal ion binding"/>
    <property type="evidence" value="ECO:0007669"/>
    <property type="project" value="UniProtKB-KW"/>
</dbReference>
<evidence type="ECO:0000256" key="5">
    <source>
        <dbReference type="ARBA" id="ARBA00022842"/>
    </source>
</evidence>
<feature type="domain" description="Reverse transcriptase" evidence="13">
    <location>
        <begin position="1"/>
        <end position="181"/>
    </location>
</feature>
<gene>
    <name evidence="15" type="ORF">U9M48_018253</name>
</gene>
<dbReference type="PANTHER" id="PTHR37984">
    <property type="entry name" value="PROTEIN CBG26694"/>
    <property type="match status" value="1"/>
</dbReference>
<evidence type="ECO:0000313" key="16">
    <source>
        <dbReference type="Proteomes" id="UP001341281"/>
    </source>
</evidence>